<dbReference type="Proteomes" id="UP000494106">
    <property type="component" value="Unassembled WGS sequence"/>
</dbReference>
<protein>
    <submittedName>
        <fullName evidence="1">Uncharacterized protein</fullName>
    </submittedName>
</protein>
<accession>A0A8S0ZG39</accession>
<name>A0A8S0ZG39_ARCPL</name>
<keyword evidence="2" id="KW-1185">Reference proteome</keyword>
<evidence type="ECO:0000313" key="1">
    <source>
        <dbReference type="EMBL" id="CAB3230699.1"/>
    </source>
</evidence>
<gene>
    <name evidence="1" type="ORF">APLA_LOCUS4312</name>
</gene>
<reference evidence="1 2" key="1">
    <citation type="submission" date="2020-04" db="EMBL/GenBank/DDBJ databases">
        <authorList>
            <person name="Wallbank WR R."/>
            <person name="Pardo Diaz C."/>
            <person name="Kozak K."/>
            <person name="Martin S."/>
            <person name="Jiggins C."/>
            <person name="Moest M."/>
            <person name="Warren A I."/>
            <person name="Byers J.R.P. K."/>
            <person name="Montejo-Kovacevich G."/>
            <person name="Yen C E."/>
        </authorList>
    </citation>
    <scope>NUCLEOTIDE SEQUENCE [LARGE SCALE GENOMIC DNA]</scope>
</reference>
<sequence>MTSETLEQEAINNKYQQQNISAPSKTYLISASNSQFETSGLRSVAHCSGSDCDDARHVDVAGSGQCDAADEVLKNPALSIAVAFVRPVGTGGGHGSVVGRVSENPIPKEYF</sequence>
<dbReference type="EMBL" id="CADEBC010000428">
    <property type="protein sequence ID" value="CAB3230699.1"/>
    <property type="molecule type" value="Genomic_DNA"/>
</dbReference>
<evidence type="ECO:0000313" key="2">
    <source>
        <dbReference type="Proteomes" id="UP000494106"/>
    </source>
</evidence>
<dbReference type="AlphaFoldDB" id="A0A8S0ZG39"/>
<proteinExistence type="predicted"/>
<comment type="caution">
    <text evidence="1">The sequence shown here is derived from an EMBL/GenBank/DDBJ whole genome shotgun (WGS) entry which is preliminary data.</text>
</comment>
<organism evidence="1 2">
    <name type="scientific">Arctia plantaginis</name>
    <name type="common">Wood tiger moth</name>
    <name type="synonym">Phalaena plantaginis</name>
    <dbReference type="NCBI Taxonomy" id="874455"/>
    <lineage>
        <taxon>Eukaryota</taxon>
        <taxon>Metazoa</taxon>
        <taxon>Ecdysozoa</taxon>
        <taxon>Arthropoda</taxon>
        <taxon>Hexapoda</taxon>
        <taxon>Insecta</taxon>
        <taxon>Pterygota</taxon>
        <taxon>Neoptera</taxon>
        <taxon>Endopterygota</taxon>
        <taxon>Lepidoptera</taxon>
        <taxon>Glossata</taxon>
        <taxon>Ditrysia</taxon>
        <taxon>Noctuoidea</taxon>
        <taxon>Erebidae</taxon>
        <taxon>Arctiinae</taxon>
        <taxon>Arctia</taxon>
    </lineage>
</organism>